<accession>A0A2X2V7V4</accession>
<dbReference type="EMBL" id="UAVY01000001">
    <property type="protein sequence ID" value="SQB21711.1"/>
    <property type="molecule type" value="Genomic_DNA"/>
</dbReference>
<sequence length="92" mass="9350">MTVVLPDGGVNALSGLQGARCRPGKHSATGHYAGWRASPPCPAYREHVVGPVSVAPPGTMPDDGVTALSGLQEARCRPGKRSATGHYAGMAA</sequence>
<evidence type="ECO:0000313" key="2">
    <source>
        <dbReference type="Proteomes" id="UP000251584"/>
    </source>
</evidence>
<evidence type="ECO:0000313" key="1">
    <source>
        <dbReference type="EMBL" id="SQB21711.1"/>
    </source>
</evidence>
<organism evidence="1 2">
    <name type="scientific">Citrobacter koseri</name>
    <name type="common">Citrobacter diversus</name>
    <dbReference type="NCBI Taxonomy" id="545"/>
    <lineage>
        <taxon>Bacteria</taxon>
        <taxon>Pseudomonadati</taxon>
        <taxon>Pseudomonadota</taxon>
        <taxon>Gammaproteobacteria</taxon>
        <taxon>Enterobacterales</taxon>
        <taxon>Enterobacteriaceae</taxon>
        <taxon>Citrobacter</taxon>
    </lineage>
</organism>
<proteinExistence type="predicted"/>
<name>A0A2X2V7V4_CITKO</name>
<dbReference type="Proteomes" id="UP000251584">
    <property type="component" value="Unassembled WGS sequence"/>
</dbReference>
<protein>
    <submittedName>
        <fullName evidence="1">Uncharacterized protein</fullName>
    </submittedName>
</protein>
<reference evidence="1 2" key="1">
    <citation type="submission" date="2018-06" db="EMBL/GenBank/DDBJ databases">
        <authorList>
            <consortium name="Pathogen Informatics"/>
            <person name="Doyle S."/>
        </authorList>
    </citation>
    <scope>NUCLEOTIDE SEQUENCE [LARGE SCALE GENOMIC DNA]</scope>
    <source>
        <strain evidence="1 2">NCTC10786</strain>
    </source>
</reference>
<dbReference type="AlphaFoldDB" id="A0A2X2V7V4"/>
<gene>
    <name evidence="1" type="ORF">NCTC10786_00933</name>
</gene>